<gene>
    <name evidence="2" type="ORF">U0070_001027</name>
</gene>
<evidence type="ECO:0000313" key="2">
    <source>
        <dbReference type="EMBL" id="KAK7812919.1"/>
    </source>
</evidence>
<dbReference type="EMBL" id="JBBHLL010000142">
    <property type="protein sequence ID" value="KAK7812919.1"/>
    <property type="molecule type" value="Genomic_DNA"/>
</dbReference>
<keyword evidence="3" id="KW-1185">Reference proteome</keyword>
<feature type="signal peptide" evidence="1">
    <location>
        <begin position="1"/>
        <end position="17"/>
    </location>
</feature>
<accession>A0AAW0IF53</accession>
<keyword evidence="1" id="KW-0732">Signal</keyword>
<name>A0AAW0IF53_MYOGA</name>
<evidence type="ECO:0000313" key="3">
    <source>
        <dbReference type="Proteomes" id="UP001488838"/>
    </source>
</evidence>
<sequence length="65" mass="7043">MWPPLVLLFLLLPAAHGAPHPAVDLQESFPSVLEGPFSCWMGWGWTPVSSRGQTRTSPDPPAASF</sequence>
<feature type="chain" id="PRO_5043855528" evidence="1">
    <location>
        <begin position="18"/>
        <end position="65"/>
    </location>
</feature>
<organism evidence="2 3">
    <name type="scientific">Myodes glareolus</name>
    <name type="common">Bank vole</name>
    <name type="synonym">Clethrionomys glareolus</name>
    <dbReference type="NCBI Taxonomy" id="447135"/>
    <lineage>
        <taxon>Eukaryota</taxon>
        <taxon>Metazoa</taxon>
        <taxon>Chordata</taxon>
        <taxon>Craniata</taxon>
        <taxon>Vertebrata</taxon>
        <taxon>Euteleostomi</taxon>
        <taxon>Mammalia</taxon>
        <taxon>Eutheria</taxon>
        <taxon>Euarchontoglires</taxon>
        <taxon>Glires</taxon>
        <taxon>Rodentia</taxon>
        <taxon>Myomorpha</taxon>
        <taxon>Muroidea</taxon>
        <taxon>Cricetidae</taxon>
        <taxon>Arvicolinae</taxon>
        <taxon>Myodes</taxon>
    </lineage>
</organism>
<evidence type="ECO:0000256" key="1">
    <source>
        <dbReference type="SAM" id="SignalP"/>
    </source>
</evidence>
<dbReference type="AlphaFoldDB" id="A0AAW0IF53"/>
<protein>
    <submittedName>
        <fullName evidence="2">Uncharacterized protein</fullName>
    </submittedName>
</protein>
<reference evidence="2 3" key="1">
    <citation type="journal article" date="2023" name="bioRxiv">
        <title>Conserved and derived expression patterns and positive selection on dental genes reveal complex evolutionary context of ever-growing rodent molars.</title>
        <authorList>
            <person name="Calamari Z.T."/>
            <person name="Song A."/>
            <person name="Cohen E."/>
            <person name="Akter M."/>
            <person name="Roy R.D."/>
            <person name="Hallikas O."/>
            <person name="Christensen M.M."/>
            <person name="Li P."/>
            <person name="Marangoni P."/>
            <person name="Jernvall J."/>
            <person name="Klein O.D."/>
        </authorList>
    </citation>
    <scope>NUCLEOTIDE SEQUENCE [LARGE SCALE GENOMIC DNA]</scope>
    <source>
        <strain evidence="2">V071</strain>
    </source>
</reference>
<dbReference type="Proteomes" id="UP001488838">
    <property type="component" value="Unassembled WGS sequence"/>
</dbReference>
<comment type="caution">
    <text evidence="2">The sequence shown here is derived from an EMBL/GenBank/DDBJ whole genome shotgun (WGS) entry which is preliminary data.</text>
</comment>
<feature type="non-terminal residue" evidence="2">
    <location>
        <position position="65"/>
    </location>
</feature>
<proteinExistence type="predicted"/>